<proteinExistence type="predicted"/>
<dbReference type="GO" id="GO:0046872">
    <property type="term" value="F:metal ion binding"/>
    <property type="evidence" value="ECO:0007669"/>
    <property type="project" value="UniProtKB-KW"/>
</dbReference>
<dbReference type="InterPro" id="IPR006076">
    <property type="entry name" value="FAD-dep_OxRdtase"/>
</dbReference>
<dbReference type="GO" id="GO:0051537">
    <property type="term" value="F:2 iron, 2 sulfur cluster binding"/>
    <property type="evidence" value="ECO:0007669"/>
    <property type="project" value="UniProtKB-KW"/>
</dbReference>
<comment type="caution">
    <text evidence="6">The sequence shown here is derived from an EMBL/GenBank/DDBJ whole genome shotgun (WGS) entry which is preliminary data.</text>
</comment>
<keyword evidence="1" id="KW-0001">2Fe-2S</keyword>
<keyword evidence="2" id="KW-0479">Metal-binding</keyword>
<dbReference type="Proteomes" id="UP001303222">
    <property type="component" value="Unassembled WGS sequence"/>
</dbReference>
<dbReference type="SUPFAM" id="SSF50022">
    <property type="entry name" value="ISP domain"/>
    <property type="match status" value="1"/>
</dbReference>
<keyword evidence="3" id="KW-0408">Iron</keyword>
<keyword evidence="7" id="KW-1185">Reference proteome</keyword>
<gene>
    <name evidence="6" type="ORF">QBC32DRAFT_396778</name>
</gene>
<reference evidence="6" key="1">
    <citation type="journal article" date="2023" name="Mol. Phylogenet. Evol.">
        <title>Genome-scale phylogeny and comparative genomics of the fungal order Sordariales.</title>
        <authorList>
            <person name="Hensen N."/>
            <person name="Bonometti L."/>
            <person name="Westerberg I."/>
            <person name="Brannstrom I.O."/>
            <person name="Guillou S."/>
            <person name="Cros-Aarteil S."/>
            <person name="Calhoun S."/>
            <person name="Haridas S."/>
            <person name="Kuo A."/>
            <person name="Mondo S."/>
            <person name="Pangilinan J."/>
            <person name="Riley R."/>
            <person name="LaButti K."/>
            <person name="Andreopoulos B."/>
            <person name="Lipzen A."/>
            <person name="Chen C."/>
            <person name="Yan M."/>
            <person name="Daum C."/>
            <person name="Ng V."/>
            <person name="Clum A."/>
            <person name="Steindorff A."/>
            <person name="Ohm R.A."/>
            <person name="Martin F."/>
            <person name="Silar P."/>
            <person name="Natvig D.O."/>
            <person name="Lalanne C."/>
            <person name="Gautier V."/>
            <person name="Ament-Velasquez S.L."/>
            <person name="Kruys A."/>
            <person name="Hutchinson M.I."/>
            <person name="Powell A.J."/>
            <person name="Barry K."/>
            <person name="Miller A.N."/>
            <person name="Grigoriev I.V."/>
            <person name="Debuchy R."/>
            <person name="Gladieux P."/>
            <person name="Hiltunen Thoren M."/>
            <person name="Johannesson H."/>
        </authorList>
    </citation>
    <scope>NUCLEOTIDE SEQUENCE</scope>
    <source>
        <strain evidence="6">CBS 626.80</strain>
    </source>
</reference>
<keyword evidence="4" id="KW-0411">Iron-sulfur</keyword>
<dbReference type="SUPFAM" id="SSF51905">
    <property type="entry name" value="FAD/NAD(P)-binding domain"/>
    <property type="match status" value="1"/>
</dbReference>
<evidence type="ECO:0000256" key="2">
    <source>
        <dbReference type="ARBA" id="ARBA00022723"/>
    </source>
</evidence>
<dbReference type="PANTHER" id="PTHR13847">
    <property type="entry name" value="SARCOSINE DEHYDROGENASE-RELATED"/>
    <property type="match status" value="1"/>
</dbReference>
<dbReference type="CDD" id="cd03477">
    <property type="entry name" value="Rieske_YhfW_C"/>
    <property type="match status" value="1"/>
</dbReference>
<evidence type="ECO:0000256" key="3">
    <source>
        <dbReference type="ARBA" id="ARBA00023004"/>
    </source>
</evidence>
<evidence type="ECO:0000313" key="7">
    <source>
        <dbReference type="Proteomes" id="UP001303222"/>
    </source>
</evidence>
<evidence type="ECO:0000259" key="5">
    <source>
        <dbReference type="PROSITE" id="PS51296"/>
    </source>
</evidence>
<feature type="domain" description="Rieske" evidence="5">
    <location>
        <begin position="567"/>
        <end position="628"/>
    </location>
</feature>
<reference evidence="6" key="2">
    <citation type="submission" date="2023-06" db="EMBL/GenBank/DDBJ databases">
        <authorList>
            <consortium name="Lawrence Berkeley National Laboratory"/>
            <person name="Mondo S.J."/>
            <person name="Hensen N."/>
            <person name="Bonometti L."/>
            <person name="Westerberg I."/>
            <person name="Brannstrom I.O."/>
            <person name="Guillou S."/>
            <person name="Cros-Aarteil S."/>
            <person name="Calhoun S."/>
            <person name="Haridas S."/>
            <person name="Kuo A."/>
            <person name="Pangilinan J."/>
            <person name="Riley R."/>
            <person name="Labutti K."/>
            <person name="Andreopoulos B."/>
            <person name="Lipzen A."/>
            <person name="Chen C."/>
            <person name="Yanf M."/>
            <person name="Daum C."/>
            <person name="Ng V."/>
            <person name="Clum A."/>
            <person name="Steindorff A."/>
            <person name="Ohm R."/>
            <person name="Martin F."/>
            <person name="Silar P."/>
            <person name="Natvig D."/>
            <person name="Lalanne C."/>
            <person name="Gautier V."/>
            <person name="Ament-Velasquez S.L."/>
            <person name="Kruys A."/>
            <person name="Hutchinson M.I."/>
            <person name="Powell A.J."/>
            <person name="Barry K."/>
            <person name="Miller A.N."/>
            <person name="Grigoriev I.V."/>
            <person name="Debuchy R."/>
            <person name="Gladieux P."/>
            <person name="Thoren M.H."/>
            <person name="Johannesson H."/>
        </authorList>
    </citation>
    <scope>NUCLEOTIDE SEQUENCE</scope>
    <source>
        <strain evidence="6">CBS 626.80</strain>
    </source>
</reference>
<sequence length="643" mass="71205">MAILASACQRQTTRLLARNAVAGRLSALSATRDVTVATPFSYKLRGTSTTRTITTQTQQQPSTPQTRTTAPRYQALSQVQAVTPRQSFATMTQVNTQPYRSMQSSGSTDPVWTHKLPWSKIPEFPSLSKDLETDIAIIGAGIAGISTAYELVKRGKQVTLIEARNVLSGESGRTSGHLTNDLDDGFVEIAKKHGEEGAKQAAASHAWARDRIGEIAKELNIDCEYRRLPAYDISQFPVGEKKHEDELQELKEEAEFQKKIGMETRFDPNLTVRGWTSSIDQRGGMVADNQATFHPTRYLVGVLNWLKTQPNFQCYARTRIMDVKEKGIELLGMGHKTVEITTQGGHTIKAENAIEATCVPLQKLSVISQLEFYRTYCIAVRVPKGSVEDCLLYDNAEEYKYVRLTECDEQNDYLVVGGCDHKVGQEETTPRFDELEKWTRERFPQAGSTDYKWSGQIFEPVDYLGFIGKNQGNDKIYIITGDSGDGLTHGVLAGRLLADEIDGVKNPWADLYNPKRVASILKSLPSMLSHDLQINAQYKRYLQTDIQDIEDLPRGCGGVLNKADTKKPIAVYKDENGNVKKFSALCPHLKGVVCWNNVEKSFDCPVHGSRFSKEGICVSGPAKAGLAPADEAGENLKEQAAAA</sequence>
<dbReference type="Pfam" id="PF01266">
    <property type="entry name" value="DAO"/>
    <property type="match status" value="1"/>
</dbReference>
<dbReference type="InterPro" id="IPR017941">
    <property type="entry name" value="Rieske_2Fe-2S"/>
</dbReference>
<dbReference type="InterPro" id="IPR038010">
    <property type="entry name" value="YhfW_C"/>
</dbReference>
<dbReference type="PROSITE" id="PS51296">
    <property type="entry name" value="RIESKE"/>
    <property type="match status" value="1"/>
</dbReference>
<dbReference type="PANTHER" id="PTHR13847:SF281">
    <property type="entry name" value="FAD DEPENDENT OXIDOREDUCTASE DOMAIN-CONTAINING PROTEIN"/>
    <property type="match status" value="1"/>
</dbReference>
<organism evidence="6 7">
    <name type="scientific">Pseudoneurospora amorphoporcata</name>
    <dbReference type="NCBI Taxonomy" id="241081"/>
    <lineage>
        <taxon>Eukaryota</taxon>
        <taxon>Fungi</taxon>
        <taxon>Dikarya</taxon>
        <taxon>Ascomycota</taxon>
        <taxon>Pezizomycotina</taxon>
        <taxon>Sordariomycetes</taxon>
        <taxon>Sordariomycetidae</taxon>
        <taxon>Sordariales</taxon>
        <taxon>Sordariaceae</taxon>
        <taxon>Pseudoneurospora</taxon>
    </lineage>
</organism>
<dbReference type="Gene3D" id="3.30.9.10">
    <property type="entry name" value="D-Amino Acid Oxidase, subunit A, domain 2"/>
    <property type="match status" value="1"/>
</dbReference>
<dbReference type="EMBL" id="MU859099">
    <property type="protein sequence ID" value="KAK3953802.1"/>
    <property type="molecule type" value="Genomic_DNA"/>
</dbReference>
<name>A0AAN6P1F0_9PEZI</name>
<dbReference type="FunFam" id="2.102.10.10:FF:000014">
    <property type="entry name" value="Oxidoreductase, FAD dependent"/>
    <property type="match status" value="1"/>
</dbReference>
<dbReference type="AlphaFoldDB" id="A0AAN6P1F0"/>
<dbReference type="Gene3D" id="2.102.10.10">
    <property type="entry name" value="Rieske [2Fe-2S] iron-sulphur domain"/>
    <property type="match status" value="1"/>
</dbReference>
<dbReference type="InterPro" id="IPR036188">
    <property type="entry name" value="FAD/NAD-bd_sf"/>
</dbReference>
<evidence type="ECO:0000256" key="4">
    <source>
        <dbReference type="ARBA" id="ARBA00023014"/>
    </source>
</evidence>
<dbReference type="GO" id="GO:0005737">
    <property type="term" value="C:cytoplasm"/>
    <property type="evidence" value="ECO:0007669"/>
    <property type="project" value="TreeGrafter"/>
</dbReference>
<evidence type="ECO:0000313" key="6">
    <source>
        <dbReference type="EMBL" id="KAK3953802.1"/>
    </source>
</evidence>
<evidence type="ECO:0000256" key="1">
    <source>
        <dbReference type="ARBA" id="ARBA00022714"/>
    </source>
</evidence>
<dbReference type="Pfam" id="PF00355">
    <property type="entry name" value="Rieske"/>
    <property type="match status" value="1"/>
</dbReference>
<dbReference type="InterPro" id="IPR036922">
    <property type="entry name" value="Rieske_2Fe-2S_sf"/>
</dbReference>
<accession>A0AAN6P1F0</accession>
<dbReference type="Gene3D" id="3.50.50.60">
    <property type="entry name" value="FAD/NAD(P)-binding domain"/>
    <property type="match status" value="1"/>
</dbReference>
<protein>
    <submittedName>
        <fullName evidence="6">FAD dependent oxidoreductase-domain-containing protein</fullName>
    </submittedName>
</protein>